<feature type="domain" description="DUF6593" evidence="1">
    <location>
        <begin position="26"/>
        <end position="183"/>
    </location>
</feature>
<dbReference type="Proteomes" id="UP000757232">
    <property type="component" value="Unassembled WGS sequence"/>
</dbReference>
<proteinExistence type="predicted"/>
<gene>
    <name evidence="2" type="ORF">A7U60_g5480</name>
</gene>
<dbReference type="OrthoDB" id="3256331at2759"/>
<evidence type="ECO:0000313" key="3">
    <source>
        <dbReference type="Proteomes" id="UP000757232"/>
    </source>
</evidence>
<protein>
    <recommendedName>
        <fullName evidence="1">DUF6593 domain-containing protein</fullName>
    </recommendedName>
</protein>
<dbReference type="InterPro" id="IPR046528">
    <property type="entry name" value="DUF6593"/>
</dbReference>
<keyword evidence="3" id="KW-1185">Reference proteome</keyword>
<dbReference type="AlphaFoldDB" id="A0A9Q5HWJ6"/>
<dbReference type="EMBL" id="LNZH02000192">
    <property type="protein sequence ID" value="OCB87341.1"/>
    <property type="molecule type" value="Genomic_DNA"/>
</dbReference>
<comment type="caution">
    <text evidence="2">The sequence shown here is derived from an EMBL/GenBank/DDBJ whole genome shotgun (WGS) entry which is preliminary data.</text>
</comment>
<sequence length="211" mass="24262">MSTSSLTTLTEYSDSQFPTTLIFSQDNPYNCTITLDEKPIYEVRTRREIVKKLGHNDLLVTTDVFSPNGELNGELIASVVWHGVNSDLITWPRRGLRNAKLGRWLKKSMIPFSKYTIWLLFLLEDKSVIIAYFERAMPYVNLQPGYNYNPFPKPSQLHLSERGDEMMEEVVLSFLIVEKDRRRSDGSIENWAEGQTLMASSSANILHLAPW</sequence>
<evidence type="ECO:0000259" key="1">
    <source>
        <dbReference type="Pfam" id="PF20236"/>
    </source>
</evidence>
<reference evidence="2" key="1">
    <citation type="submission" date="2016-06" db="EMBL/GenBank/DDBJ databases">
        <title>Draft Genome sequence of the fungus Inonotus baumii.</title>
        <authorList>
            <person name="Zhu H."/>
            <person name="Lin W."/>
        </authorList>
    </citation>
    <scope>NUCLEOTIDE SEQUENCE</scope>
    <source>
        <strain evidence="2">821</strain>
    </source>
</reference>
<organism evidence="2 3">
    <name type="scientific">Sanghuangporus baumii</name>
    <name type="common">Phellinus baumii</name>
    <dbReference type="NCBI Taxonomy" id="108892"/>
    <lineage>
        <taxon>Eukaryota</taxon>
        <taxon>Fungi</taxon>
        <taxon>Dikarya</taxon>
        <taxon>Basidiomycota</taxon>
        <taxon>Agaricomycotina</taxon>
        <taxon>Agaricomycetes</taxon>
        <taxon>Hymenochaetales</taxon>
        <taxon>Hymenochaetaceae</taxon>
        <taxon>Sanghuangporus</taxon>
    </lineage>
</organism>
<dbReference type="Pfam" id="PF20236">
    <property type="entry name" value="DUF6593"/>
    <property type="match status" value="1"/>
</dbReference>
<accession>A0A9Q5HWJ6</accession>
<name>A0A9Q5HWJ6_SANBA</name>
<evidence type="ECO:0000313" key="2">
    <source>
        <dbReference type="EMBL" id="OCB87341.1"/>
    </source>
</evidence>